<dbReference type="GO" id="GO:0005930">
    <property type="term" value="C:axoneme"/>
    <property type="evidence" value="ECO:0007669"/>
    <property type="project" value="TreeGrafter"/>
</dbReference>
<proteinExistence type="predicted"/>
<dbReference type="Pfam" id="PF08393">
    <property type="entry name" value="DHC_N2"/>
    <property type="match status" value="1"/>
</dbReference>
<evidence type="ECO:0000259" key="1">
    <source>
        <dbReference type="Pfam" id="PF08393"/>
    </source>
</evidence>
<dbReference type="GO" id="GO:0005868">
    <property type="term" value="C:cytoplasmic dynein complex"/>
    <property type="evidence" value="ECO:0007669"/>
    <property type="project" value="TreeGrafter"/>
</dbReference>
<dbReference type="GO" id="GO:0097729">
    <property type="term" value="C:9+2 motile cilium"/>
    <property type="evidence" value="ECO:0007669"/>
    <property type="project" value="TreeGrafter"/>
</dbReference>
<protein>
    <submittedName>
        <fullName evidence="2">DHC_N2 domain-containing protein</fullName>
    </submittedName>
</protein>
<dbReference type="GO" id="GO:0060294">
    <property type="term" value="P:cilium movement involved in cell motility"/>
    <property type="evidence" value="ECO:0007669"/>
    <property type="project" value="TreeGrafter"/>
</dbReference>
<organism evidence="2">
    <name type="scientific">Mesocestoides corti</name>
    <name type="common">Flatworm</name>
    <dbReference type="NCBI Taxonomy" id="53468"/>
    <lineage>
        <taxon>Eukaryota</taxon>
        <taxon>Metazoa</taxon>
        <taxon>Spiralia</taxon>
        <taxon>Lophotrochozoa</taxon>
        <taxon>Platyhelminthes</taxon>
        <taxon>Cestoda</taxon>
        <taxon>Eucestoda</taxon>
        <taxon>Cyclophyllidea</taxon>
        <taxon>Mesocestoididae</taxon>
        <taxon>Mesocestoides</taxon>
    </lineage>
</organism>
<dbReference type="GO" id="GO:0008569">
    <property type="term" value="F:minus-end-directed microtubule motor activity"/>
    <property type="evidence" value="ECO:0007669"/>
    <property type="project" value="TreeGrafter"/>
</dbReference>
<accession>A0A5K3F4D7</accession>
<dbReference type="InterPro" id="IPR026983">
    <property type="entry name" value="DHC"/>
</dbReference>
<dbReference type="WBParaSite" id="MCU_004844-RA">
    <property type="protein sequence ID" value="MCU_004844-RA"/>
    <property type="gene ID" value="MCU_004844"/>
</dbReference>
<sequence length="169" mass="18547">MEMPRDGVFVLADEASLLGPDTQANGYRLVAEGDVKNTRELLPVLKWVRGEALSPDHWAELFRLIDLPCGTRLDDLTFGSILTAAPQILAQADALKHLTLRAQGEVVVREALQELDVWGAGATFSLTPYTDSKGRCIRLVKDWTDIVTQVCSRPCRFHSSLLTPGFGGV</sequence>
<feature type="domain" description="Dynein heavy chain linker" evidence="1">
    <location>
        <begin position="33"/>
        <end position="150"/>
    </location>
</feature>
<dbReference type="AlphaFoldDB" id="A0A5K3F4D7"/>
<reference evidence="2" key="1">
    <citation type="submission" date="2019-11" db="UniProtKB">
        <authorList>
            <consortium name="WormBaseParasite"/>
        </authorList>
    </citation>
    <scope>IDENTIFICATION</scope>
</reference>
<dbReference type="GO" id="GO:0035721">
    <property type="term" value="P:intraciliary retrograde transport"/>
    <property type="evidence" value="ECO:0007669"/>
    <property type="project" value="TreeGrafter"/>
</dbReference>
<dbReference type="PANTHER" id="PTHR10676:SF352">
    <property type="entry name" value="CYTOPLASMIC DYNEIN 2 HEAVY CHAIN 1"/>
    <property type="match status" value="1"/>
</dbReference>
<evidence type="ECO:0000313" key="2">
    <source>
        <dbReference type="WBParaSite" id="MCU_004844-RA"/>
    </source>
</evidence>
<dbReference type="GO" id="GO:0051959">
    <property type="term" value="F:dynein light intermediate chain binding"/>
    <property type="evidence" value="ECO:0007669"/>
    <property type="project" value="InterPro"/>
</dbReference>
<name>A0A5K3F4D7_MESCO</name>
<dbReference type="GO" id="GO:0060271">
    <property type="term" value="P:cilium assembly"/>
    <property type="evidence" value="ECO:0007669"/>
    <property type="project" value="TreeGrafter"/>
</dbReference>
<dbReference type="PANTHER" id="PTHR10676">
    <property type="entry name" value="DYNEIN HEAVY CHAIN FAMILY PROTEIN"/>
    <property type="match status" value="1"/>
</dbReference>
<dbReference type="InterPro" id="IPR013602">
    <property type="entry name" value="Dynein_heavy_linker"/>
</dbReference>
<dbReference type="GO" id="GO:0045505">
    <property type="term" value="F:dynein intermediate chain binding"/>
    <property type="evidence" value="ECO:0007669"/>
    <property type="project" value="InterPro"/>
</dbReference>